<organism evidence="6 7">
    <name type="scientific">Demequina litorisediminis</name>
    <dbReference type="NCBI Taxonomy" id="1849022"/>
    <lineage>
        <taxon>Bacteria</taxon>
        <taxon>Bacillati</taxon>
        <taxon>Actinomycetota</taxon>
        <taxon>Actinomycetes</taxon>
        <taxon>Micrococcales</taxon>
        <taxon>Demequinaceae</taxon>
        <taxon>Demequina</taxon>
    </lineage>
</organism>
<evidence type="ECO:0000256" key="1">
    <source>
        <dbReference type="ARBA" id="ARBA00022448"/>
    </source>
</evidence>
<feature type="region of interest" description="Disordered" evidence="5">
    <location>
        <begin position="38"/>
        <end position="64"/>
    </location>
</feature>
<proteinExistence type="predicted"/>
<dbReference type="Proteomes" id="UP001157125">
    <property type="component" value="Unassembled WGS sequence"/>
</dbReference>
<accession>A0ABQ6IBM4</accession>
<dbReference type="PANTHER" id="PTHR43790:SF9">
    <property type="entry name" value="GALACTOFURANOSE TRANSPORTER ATP-BINDING PROTEIN YTFR"/>
    <property type="match status" value="1"/>
</dbReference>
<evidence type="ECO:0000313" key="7">
    <source>
        <dbReference type="Proteomes" id="UP001157125"/>
    </source>
</evidence>
<dbReference type="EMBL" id="BSUN01000001">
    <property type="protein sequence ID" value="GMA34851.1"/>
    <property type="molecule type" value="Genomic_DNA"/>
</dbReference>
<evidence type="ECO:0000256" key="4">
    <source>
        <dbReference type="ARBA" id="ARBA00022840"/>
    </source>
</evidence>
<name>A0ABQ6IBM4_9MICO</name>
<evidence type="ECO:0000256" key="5">
    <source>
        <dbReference type="SAM" id="MobiDB-lite"/>
    </source>
</evidence>
<protein>
    <submittedName>
        <fullName evidence="6">Uncharacterized protein</fullName>
    </submittedName>
</protein>
<keyword evidence="1" id="KW-0813">Transport</keyword>
<evidence type="ECO:0000256" key="2">
    <source>
        <dbReference type="ARBA" id="ARBA00022737"/>
    </source>
</evidence>
<reference evidence="7" key="1">
    <citation type="journal article" date="2019" name="Int. J. Syst. Evol. Microbiol.">
        <title>The Global Catalogue of Microorganisms (GCM) 10K type strain sequencing project: providing services to taxonomists for standard genome sequencing and annotation.</title>
        <authorList>
            <consortium name="The Broad Institute Genomics Platform"/>
            <consortium name="The Broad Institute Genome Sequencing Center for Infectious Disease"/>
            <person name="Wu L."/>
            <person name="Ma J."/>
        </authorList>
    </citation>
    <scope>NUCLEOTIDE SEQUENCE [LARGE SCALE GENOMIC DNA]</scope>
    <source>
        <strain evidence="7">NBRC 112299</strain>
    </source>
</reference>
<evidence type="ECO:0000313" key="6">
    <source>
        <dbReference type="EMBL" id="GMA34851.1"/>
    </source>
</evidence>
<keyword evidence="4" id="KW-0067">ATP-binding</keyword>
<dbReference type="PANTHER" id="PTHR43790">
    <property type="entry name" value="CARBOHYDRATE TRANSPORT ATP-BINDING PROTEIN MG119-RELATED"/>
    <property type="match status" value="1"/>
</dbReference>
<dbReference type="Gene3D" id="3.40.50.300">
    <property type="entry name" value="P-loop containing nucleotide triphosphate hydrolases"/>
    <property type="match status" value="1"/>
</dbReference>
<evidence type="ECO:0000256" key="3">
    <source>
        <dbReference type="ARBA" id="ARBA00022741"/>
    </source>
</evidence>
<gene>
    <name evidence="6" type="ORF">GCM10025876_10550</name>
</gene>
<dbReference type="SUPFAM" id="SSF52540">
    <property type="entry name" value="P-loop containing nucleoside triphosphate hydrolases"/>
    <property type="match status" value="1"/>
</dbReference>
<keyword evidence="3" id="KW-0547">Nucleotide-binding</keyword>
<dbReference type="InterPro" id="IPR027417">
    <property type="entry name" value="P-loop_NTPase"/>
</dbReference>
<sequence length="64" mass="7035">MEIIKALSQDAKVLILDEPTAVLTPQETDELLTIIGQAPRRGHRRGPHHPQACARSKRSPTTSP</sequence>
<keyword evidence="7" id="KW-1185">Reference proteome</keyword>
<dbReference type="InterPro" id="IPR050107">
    <property type="entry name" value="ABC_carbohydrate_import_ATPase"/>
</dbReference>
<comment type="caution">
    <text evidence="6">The sequence shown here is derived from an EMBL/GenBank/DDBJ whole genome shotgun (WGS) entry which is preliminary data.</text>
</comment>
<keyword evidence="2" id="KW-0677">Repeat</keyword>